<dbReference type="InterPro" id="IPR045372">
    <property type="entry name" value="YidB"/>
</dbReference>
<reference evidence="1 2" key="1">
    <citation type="submission" date="2020-06" db="EMBL/GenBank/DDBJ databases">
        <title>Description of novel acetic acid bacteria.</title>
        <authorList>
            <person name="Sombolestani A."/>
        </authorList>
    </citation>
    <scope>NUCLEOTIDE SEQUENCE [LARGE SCALE GENOMIC DNA]</scope>
    <source>
        <strain evidence="1 2">LMG 26838</strain>
    </source>
</reference>
<evidence type="ECO:0000313" key="2">
    <source>
        <dbReference type="Proteomes" id="UP000565205"/>
    </source>
</evidence>
<dbReference type="Gene3D" id="1.10.10.690">
    <property type="entry name" value="YidB-like"/>
    <property type="match status" value="1"/>
</dbReference>
<dbReference type="Proteomes" id="UP000565205">
    <property type="component" value="Unassembled WGS sequence"/>
</dbReference>
<dbReference type="InterPro" id="IPR027405">
    <property type="entry name" value="YidB-like"/>
</dbReference>
<sequence length="153" mass="14684">MSGILGGLLGSLTGGAGGSNEREGSLGGPLGGVGGAAIAGFVAHAIEQAGGIQGLIAKFEQAGMGDKVQSWIGSGANLPVSSAELQQVLPAGQIDAWAQAHGLPAGLATQVLAHVLPSAVDHATPQGADTNGQPVGAPAQGDAITSILGRLLG</sequence>
<name>A0A850NPP1_9PROT</name>
<dbReference type="Pfam" id="PF20159">
    <property type="entry name" value="YidB"/>
    <property type="match status" value="1"/>
</dbReference>
<organism evidence="1 2">
    <name type="scientific">Endobacter medicaginis</name>
    <dbReference type="NCBI Taxonomy" id="1181271"/>
    <lineage>
        <taxon>Bacteria</taxon>
        <taxon>Pseudomonadati</taxon>
        <taxon>Pseudomonadota</taxon>
        <taxon>Alphaproteobacteria</taxon>
        <taxon>Acetobacterales</taxon>
        <taxon>Acetobacteraceae</taxon>
        <taxon>Endobacter</taxon>
    </lineage>
</organism>
<dbReference type="SUPFAM" id="SSF140804">
    <property type="entry name" value="YidB-like"/>
    <property type="match status" value="1"/>
</dbReference>
<comment type="caution">
    <text evidence="1">The sequence shown here is derived from an EMBL/GenBank/DDBJ whole genome shotgun (WGS) entry which is preliminary data.</text>
</comment>
<gene>
    <name evidence="1" type="ORF">HUK83_03075</name>
</gene>
<dbReference type="AlphaFoldDB" id="A0A850NPP1"/>
<accession>A0A850NPP1</accession>
<dbReference type="EMBL" id="JABXXQ010000028">
    <property type="protein sequence ID" value="NVN29322.1"/>
    <property type="molecule type" value="Genomic_DNA"/>
</dbReference>
<evidence type="ECO:0000313" key="1">
    <source>
        <dbReference type="EMBL" id="NVN29322.1"/>
    </source>
</evidence>
<proteinExistence type="predicted"/>
<protein>
    <submittedName>
        <fullName evidence="1">DUF937 domain-containing protein</fullName>
    </submittedName>
</protein>
<dbReference type="RefSeq" id="WP_176622046.1">
    <property type="nucleotide sequence ID" value="NZ_JABXXQ010000028.1"/>
</dbReference>